<feature type="transmembrane region" description="Helical" evidence="1">
    <location>
        <begin position="70"/>
        <end position="95"/>
    </location>
</feature>
<keyword evidence="1" id="KW-0812">Transmembrane</keyword>
<dbReference type="PROSITE" id="PS50883">
    <property type="entry name" value="EAL"/>
    <property type="match status" value="1"/>
</dbReference>
<dbReference type="RefSeq" id="WP_336613302.1">
    <property type="nucleotide sequence ID" value="NZ_JADBHS010000002.1"/>
</dbReference>
<dbReference type="PROSITE" id="PS50887">
    <property type="entry name" value="GGDEF"/>
    <property type="match status" value="1"/>
</dbReference>
<dbReference type="SUPFAM" id="SSF141868">
    <property type="entry name" value="EAL domain-like"/>
    <property type="match status" value="1"/>
</dbReference>
<dbReference type="CDD" id="cd01948">
    <property type="entry name" value="EAL"/>
    <property type="match status" value="1"/>
</dbReference>
<accession>A0ABD4JGD1</accession>
<evidence type="ECO:0000313" key="4">
    <source>
        <dbReference type="EMBL" id="MBE2985834.1"/>
    </source>
</evidence>
<protein>
    <submittedName>
        <fullName evidence="4">EAL domain-containing protein</fullName>
    </submittedName>
</protein>
<dbReference type="SMART" id="SM00267">
    <property type="entry name" value="GGDEF"/>
    <property type="match status" value="1"/>
</dbReference>
<dbReference type="InterPro" id="IPR029787">
    <property type="entry name" value="Nucleotide_cyclase"/>
</dbReference>
<dbReference type="PANTHER" id="PTHR44757">
    <property type="entry name" value="DIGUANYLATE CYCLASE DGCP"/>
    <property type="match status" value="1"/>
</dbReference>
<feature type="transmembrane region" description="Helical" evidence="1">
    <location>
        <begin position="202"/>
        <end position="219"/>
    </location>
</feature>
<dbReference type="Pfam" id="PF00990">
    <property type="entry name" value="GGDEF"/>
    <property type="match status" value="1"/>
</dbReference>
<dbReference type="Pfam" id="PF00563">
    <property type="entry name" value="EAL"/>
    <property type="match status" value="1"/>
</dbReference>
<dbReference type="EMBL" id="JADBHS010000002">
    <property type="protein sequence ID" value="MBE2985834.1"/>
    <property type="molecule type" value="Genomic_DNA"/>
</dbReference>
<dbReference type="Gene3D" id="3.20.20.450">
    <property type="entry name" value="EAL domain"/>
    <property type="match status" value="1"/>
</dbReference>
<comment type="caution">
    <text evidence="4">The sequence shown here is derived from an EMBL/GenBank/DDBJ whole genome shotgun (WGS) entry which is preliminary data.</text>
</comment>
<feature type="transmembrane region" description="Helical" evidence="1">
    <location>
        <begin position="259"/>
        <end position="279"/>
    </location>
</feature>
<dbReference type="CDD" id="cd01949">
    <property type="entry name" value="GGDEF"/>
    <property type="match status" value="1"/>
</dbReference>
<organism evidence="4 5">
    <name type="scientific">Campylobacter californiensis</name>
    <dbReference type="NCBI Taxonomy" id="1032243"/>
    <lineage>
        <taxon>Bacteria</taxon>
        <taxon>Pseudomonadati</taxon>
        <taxon>Campylobacterota</taxon>
        <taxon>Epsilonproteobacteria</taxon>
        <taxon>Campylobacterales</taxon>
        <taxon>Campylobacteraceae</taxon>
        <taxon>Campylobacter</taxon>
    </lineage>
</organism>
<dbReference type="Gene3D" id="3.30.70.270">
    <property type="match status" value="1"/>
</dbReference>
<feature type="transmembrane region" description="Helical" evidence="1">
    <location>
        <begin position="12"/>
        <end position="34"/>
    </location>
</feature>
<name>A0ABD4JGD1_9BACT</name>
<sequence length="780" mass="89494">MFKRLFATLDGAQKIAIISVGVLFALTCLMSILGYVYFQILFYTLAFFIIVHTSYRYITAPQTIRYHWLCVCLAAIFLVAADILWLFYSFILLASYDRYNFLNIAYIFPSLFVLFAISMFLYTKFKEMRAKAAIFALDSISIFLFIATILFNAIRNFDINLIFTSADHFTSFANIIINSLIAIITLSILINAGLIKIRVSGFYLLVSALLFAVINLYIYAIPCCIYKSTNVLYLICALVFMIGSFKLKTSNEIIVPRKNSSTVISKILPIITIIPLMVYGDFTSLVSVFILFVVVSHSLVSYYIKNSIATNEILQRELKLHAELEKIMHDRTNEFILANLKLQDISERDYLTGLGSRNFLIKNLKTAIESIGKQDELVVYCININNFRSINTSYGHGIGDRVLKAFGRRLVDICDSNEFISRIGADEFIIFAKMGKNSKSECLKLANTIKDGVQEHIFIDKYHFRLNCTIGFYITDYTSRKIDVSTAIKNAYRAMCFAKQKPSLNPLEYDEKIDKTVHINLQMEALIQTNEFEKEFKVFYQPIFDVKNKKIIDAEALLRWDSKEHGFLEASAFLDIFKNTEILSKLCDLTFEKTIRQISRWQKANITLPKISINIAPSKIDKMDFAFSAKNVLEKYNVDPNSIQLELTETVWTNSTKTVDQIFTILKDTGIDVLIDDFGTGYSSLTYIKRYDIKGIKIAKDFILDLATSKADRQIVKTVMQLAKNMNIKVTAKGVESKEIYDELLKLECYEMQGYYIYRPMNAEEFEEFLRNNPQTITPT</sequence>
<feature type="transmembrane region" description="Helical" evidence="1">
    <location>
        <begin position="134"/>
        <end position="155"/>
    </location>
</feature>
<proteinExistence type="predicted"/>
<dbReference type="InterPro" id="IPR052155">
    <property type="entry name" value="Biofilm_reg_signaling"/>
</dbReference>
<evidence type="ECO:0000256" key="1">
    <source>
        <dbReference type="SAM" id="Phobius"/>
    </source>
</evidence>
<dbReference type="SMART" id="SM00052">
    <property type="entry name" value="EAL"/>
    <property type="match status" value="1"/>
</dbReference>
<evidence type="ECO:0000259" key="3">
    <source>
        <dbReference type="PROSITE" id="PS50887"/>
    </source>
</evidence>
<dbReference type="InterPro" id="IPR043128">
    <property type="entry name" value="Rev_trsase/Diguanyl_cyclase"/>
</dbReference>
<dbReference type="AlphaFoldDB" id="A0ABD4JGD1"/>
<evidence type="ECO:0000259" key="2">
    <source>
        <dbReference type="PROSITE" id="PS50883"/>
    </source>
</evidence>
<feature type="transmembrane region" description="Helical" evidence="1">
    <location>
        <begin position="231"/>
        <end position="247"/>
    </location>
</feature>
<keyword evidence="1" id="KW-0472">Membrane</keyword>
<dbReference type="InterPro" id="IPR000160">
    <property type="entry name" value="GGDEF_dom"/>
</dbReference>
<gene>
    <name evidence="4" type="ORF">CCAL12919_01610</name>
</gene>
<dbReference type="Proteomes" id="UP001318760">
    <property type="component" value="Unassembled WGS sequence"/>
</dbReference>
<dbReference type="InterPro" id="IPR035919">
    <property type="entry name" value="EAL_sf"/>
</dbReference>
<feature type="transmembrane region" description="Helical" evidence="1">
    <location>
        <begin position="175"/>
        <end position="195"/>
    </location>
</feature>
<dbReference type="SUPFAM" id="SSF55073">
    <property type="entry name" value="Nucleotide cyclase"/>
    <property type="match status" value="1"/>
</dbReference>
<feature type="transmembrane region" description="Helical" evidence="1">
    <location>
        <begin position="101"/>
        <end position="122"/>
    </location>
</feature>
<feature type="domain" description="GGDEF" evidence="3">
    <location>
        <begin position="375"/>
        <end position="512"/>
    </location>
</feature>
<dbReference type="PANTHER" id="PTHR44757:SF2">
    <property type="entry name" value="BIOFILM ARCHITECTURE MAINTENANCE PROTEIN MBAA"/>
    <property type="match status" value="1"/>
</dbReference>
<dbReference type="InterPro" id="IPR001633">
    <property type="entry name" value="EAL_dom"/>
</dbReference>
<evidence type="ECO:0000313" key="5">
    <source>
        <dbReference type="Proteomes" id="UP001318760"/>
    </source>
</evidence>
<feature type="domain" description="EAL" evidence="2">
    <location>
        <begin position="520"/>
        <end position="774"/>
    </location>
</feature>
<dbReference type="NCBIfam" id="TIGR00254">
    <property type="entry name" value="GGDEF"/>
    <property type="match status" value="1"/>
</dbReference>
<keyword evidence="1" id="KW-1133">Transmembrane helix</keyword>
<reference evidence="4 5" key="1">
    <citation type="submission" date="2020-10" db="EMBL/GenBank/DDBJ databases">
        <title>Campylobacter californiensis sp. nov. isolated from cattle and feral swine in California.</title>
        <authorList>
            <person name="Miller W.G."/>
        </authorList>
    </citation>
    <scope>NUCLEOTIDE SEQUENCE [LARGE SCALE GENOMIC DNA]</scope>
    <source>
        <strain evidence="4 5">RM12919</strain>
    </source>
</reference>